<dbReference type="Pfam" id="PF01261">
    <property type="entry name" value="AP_endonuc_2"/>
    <property type="match status" value="1"/>
</dbReference>
<accession>A0A381UHB0</accession>
<dbReference type="EMBL" id="UINC01006367">
    <property type="protein sequence ID" value="SVA27091.1"/>
    <property type="molecule type" value="Genomic_DNA"/>
</dbReference>
<dbReference type="InterPro" id="IPR036237">
    <property type="entry name" value="Xyl_isomerase-like_sf"/>
</dbReference>
<evidence type="ECO:0000313" key="2">
    <source>
        <dbReference type="EMBL" id="SVA27091.1"/>
    </source>
</evidence>
<dbReference type="PANTHER" id="PTHR12110:SF48">
    <property type="entry name" value="BLL3656 PROTEIN"/>
    <property type="match status" value="1"/>
</dbReference>
<proteinExistence type="predicted"/>
<name>A0A381UHB0_9ZZZZ</name>
<protein>
    <recommendedName>
        <fullName evidence="1">Xylose isomerase-like TIM barrel domain-containing protein</fullName>
    </recommendedName>
</protein>
<organism evidence="2">
    <name type="scientific">marine metagenome</name>
    <dbReference type="NCBI Taxonomy" id="408172"/>
    <lineage>
        <taxon>unclassified sequences</taxon>
        <taxon>metagenomes</taxon>
        <taxon>ecological metagenomes</taxon>
    </lineage>
</organism>
<dbReference type="InterPro" id="IPR050312">
    <property type="entry name" value="IolE/XylAMocC-like"/>
</dbReference>
<sequence>MTKMRDGKAMLTRRTFLLAPLTASLAHVVSAQSAVPGKMLLSMHQNTSAAAGYRGSLEGWAKAGIRYVELGAPQLDAFLESDTLPAARRLLTDLGLTPVSAAVVLQDIWLPGPARTASLEVWRNACDRFASLGLEKIYSPSVTNRTVTKEDFAATPDCIREAGEIAQEYGLTAMIEFTRTSTHLATLTSALAMIREAAHPNVRPMLDFFHFWSGLSKFDDLDLLEPGELAHAHFQDLLETPRELIDNDSRLIPGDGIAPVVRILRKLADKRYTGALSVELFRSEFVEGDPFQVATEIRHKSETVMRLAGVL</sequence>
<dbReference type="PANTHER" id="PTHR12110">
    <property type="entry name" value="HYDROXYPYRUVATE ISOMERASE"/>
    <property type="match status" value="1"/>
</dbReference>
<dbReference type="InterPro" id="IPR013022">
    <property type="entry name" value="Xyl_isomerase-like_TIM-brl"/>
</dbReference>
<reference evidence="2" key="1">
    <citation type="submission" date="2018-05" db="EMBL/GenBank/DDBJ databases">
        <authorList>
            <person name="Lanie J.A."/>
            <person name="Ng W.-L."/>
            <person name="Kazmierczak K.M."/>
            <person name="Andrzejewski T.M."/>
            <person name="Davidsen T.M."/>
            <person name="Wayne K.J."/>
            <person name="Tettelin H."/>
            <person name="Glass J.I."/>
            <person name="Rusch D."/>
            <person name="Podicherti R."/>
            <person name="Tsui H.-C.T."/>
            <person name="Winkler M.E."/>
        </authorList>
    </citation>
    <scope>NUCLEOTIDE SEQUENCE</scope>
</reference>
<dbReference type="SUPFAM" id="SSF51658">
    <property type="entry name" value="Xylose isomerase-like"/>
    <property type="match status" value="1"/>
</dbReference>
<dbReference type="Gene3D" id="3.20.20.150">
    <property type="entry name" value="Divalent-metal-dependent TIM barrel enzymes"/>
    <property type="match status" value="1"/>
</dbReference>
<evidence type="ECO:0000259" key="1">
    <source>
        <dbReference type="Pfam" id="PF01261"/>
    </source>
</evidence>
<gene>
    <name evidence="2" type="ORF">METZ01_LOCUS79945</name>
</gene>
<feature type="domain" description="Xylose isomerase-like TIM barrel" evidence="1">
    <location>
        <begin position="61"/>
        <end position="290"/>
    </location>
</feature>
<dbReference type="AlphaFoldDB" id="A0A381UHB0"/>